<protein>
    <submittedName>
        <fullName evidence="2">Uncharacterized protein</fullName>
    </submittedName>
</protein>
<keyword evidence="1" id="KW-0812">Transmembrane</keyword>
<proteinExistence type="predicted"/>
<evidence type="ECO:0000256" key="1">
    <source>
        <dbReference type="SAM" id="Phobius"/>
    </source>
</evidence>
<dbReference type="AlphaFoldDB" id="A0A941EZK6"/>
<gene>
    <name evidence="2" type="ORF">KDU71_02555</name>
</gene>
<reference evidence="2" key="2">
    <citation type="submission" date="2021-04" db="EMBL/GenBank/DDBJ databases">
        <authorList>
            <person name="Zhang T."/>
            <person name="Zhang Y."/>
            <person name="Lu D."/>
            <person name="Zuo D."/>
            <person name="Du Z."/>
        </authorList>
    </citation>
    <scope>NUCLEOTIDE SEQUENCE</scope>
    <source>
        <strain evidence="2">JR1</strain>
    </source>
</reference>
<keyword evidence="3" id="KW-1185">Reference proteome</keyword>
<organism evidence="2 3">
    <name type="scientific">Carboxylicivirga sediminis</name>
    <dbReference type="NCBI Taxonomy" id="2006564"/>
    <lineage>
        <taxon>Bacteria</taxon>
        <taxon>Pseudomonadati</taxon>
        <taxon>Bacteroidota</taxon>
        <taxon>Bacteroidia</taxon>
        <taxon>Marinilabiliales</taxon>
        <taxon>Marinilabiliaceae</taxon>
        <taxon>Carboxylicivirga</taxon>
    </lineage>
</organism>
<dbReference type="Proteomes" id="UP000679220">
    <property type="component" value="Unassembled WGS sequence"/>
</dbReference>
<keyword evidence="1" id="KW-1133">Transmembrane helix</keyword>
<dbReference type="RefSeq" id="WP_212188330.1">
    <property type="nucleotide sequence ID" value="NZ_JAGTAR010000002.1"/>
</dbReference>
<name>A0A941EZK6_9BACT</name>
<sequence length="154" mass="17473">MRETFKNAVINNIGRIIAGLIVTAVLGVISTIVVEPVKEVVNMPGEVKEALQDLGQKQQQLESRQIQLFNTLDKQSKADSAIYQQLEKLNKSNGMLQKEVSVVNTKLAIIRDELPALHERFNDIENTVKNIRTYSDYAYQPSFNSYFNEQQTTN</sequence>
<evidence type="ECO:0000313" key="2">
    <source>
        <dbReference type="EMBL" id="MBR8534426.1"/>
    </source>
</evidence>
<feature type="transmembrane region" description="Helical" evidence="1">
    <location>
        <begin position="12"/>
        <end position="34"/>
    </location>
</feature>
<comment type="caution">
    <text evidence="2">The sequence shown here is derived from an EMBL/GenBank/DDBJ whole genome shotgun (WGS) entry which is preliminary data.</text>
</comment>
<reference evidence="2" key="1">
    <citation type="journal article" date="2018" name="Int. J. Syst. Evol. Microbiol.">
        <title>Carboxylicivirga sediminis sp. nov., isolated from coastal sediment.</title>
        <authorList>
            <person name="Wang F.Q."/>
            <person name="Ren L.H."/>
            <person name="Zou R.J."/>
            <person name="Sun Y.Z."/>
            <person name="Liu X.J."/>
            <person name="Jiang F."/>
            <person name="Liu L.J."/>
        </authorList>
    </citation>
    <scope>NUCLEOTIDE SEQUENCE</scope>
    <source>
        <strain evidence="2">JR1</strain>
    </source>
</reference>
<evidence type="ECO:0000313" key="3">
    <source>
        <dbReference type="Proteomes" id="UP000679220"/>
    </source>
</evidence>
<keyword evidence="1" id="KW-0472">Membrane</keyword>
<dbReference type="EMBL" id="JAGTAR010000002">
    <property type="protein sequence ID" value="MBR8534426.1"/>
    <property type="molecule type" value="Genomic_DNA"/>
</dbReference>
<accession>A0A941EZK6</accession>